<evidence type="ECO:0000313" key="1">
    <source>
        <dbReference type="EMBL" id="GIY88027.1"/>
    </source>
</evidence>
<proteinExistence type="predicted"/>
<reference evidence="1 2" key="1">
    <citation type="submission" date="2021-06" db="EMBL/GenBank/DDBJ databases">
        <title>Caerostris extrusa draft genome.</title>
        <authorList>
            <person name="Kono N."/>
            <person name="Arakawa K."/>
        </authorList>
    </citation>
    <scope>NUCLEOTIDE SEQUENCE [LARGE SCALE GENOMIC DNA]</scope>
</reference>
<accession>A0AAV4WYP0</accession>
<name>A0AAV4WYP0_CAEEX</name>
<dbReference type="AlphaFoldDB" id="A0AAV4WYP0"/>
<dbReference type="Proteomes" id="UP001054945">
    <property type="component" value="Unassembled WGS sequence"/>
</dbReference>
<gene>
    <name evidence="1" type="ORF">CEXT_86331</name>
</gene>
<dbReference type="EMBL" id="BPLR01017013">
    <property type="protein sequence ID" value="GIY88027.1"/>
    <property type="molecule type" value="Genomic_DNA"/>
</dbReference>
<protein>
    <submittedName>
        <fullName evidence="1">Uncharacterized protein</fullName>
    </submittedName>
</protein>
<sequence>MQRERDGRELIPNFAGLRAGQQLNGISGPLESSMVSLFPRAQNMQREKDGQELIPNFAGLRVGQQVRDTLYSSVIYFSFP</sequence>
<comment type="caution">
    <text evidence="1">The sequence shown here is derived from an EMBL/GenBank/DDBJ whole genome shotgun (WGS) entry which is preliminary data.</text>
</comment>
<organism evidence="1 2">
    <name type="scientific">Caerostris extrusa</name>
    <name type="common">Bark spider</name>
    <name type="synonym">Caerostris bankana</name>
    <dbReference type="NCBI Taxonomy" id="172846"/>
    <lineage>
        <taxon>Eukaryota</taxon>
        <taxon>Metazoa</taxon>
        <taxon>Ecdysozoa</taxon>
        <taxon>Arthropoda</taxon>
        <taxon>Chelicerata</taxon>
        <taxon>Arachnida</taxon>
        <taxon>Araneae</taxon>
        <taxon>Araneomorphae</taxon>
        <taxon>Entelegynae</taxon>
        <taxon>Araneoidea</taxon>
        <taxon>Araneidae</taxon>
        <taxon>Caerostris</taxon>
    </lineage>
</organism>
<evidence type="ECO:0000313" key="2">
    <source>
        <dbReference type="Proteomes" id="UP001054945"/>
    </source>
</evidence>
<keyword evidence="2" id="KW-1185">Reference proteome</keyword>